<reference evidence="2" key="1">
    <citation type="submission" date="2015-09" db="EMBL/GenBank/DDBJ databases">
        <title>De novo assembly of Pectinophora gossypiella (Pink Bollworm) gut transcriptome.</title>
        <authorList>
            <person name="Tassone E.E."/>
        </authorList>
    </citation>
    <scope>NUCLEOTIDE SEQUENCE</scope>
</reference>
<dbReference type="AlphaFoldDB" id="A0A1E1W2W7"/>
<feature type="non-terminal residue" evidence="2">
    <location>
        <position position="1"/>
    </location>
</feature>
<protein>
    <submittedName>
        <fullName evidence="2">Uncharacterized protein</fullName>
    </submittedName>
</protein>
<sequence length="119" mass="13541">SVSTMSKIQLNVEDIHDKPTSIQMPVAPDSTQEIGDVDQYTDDDQLEFHDSEPVVHDTESESNEHDTEDEISPEPELGHYNLRDRSTIGRPQRFDDFVLEAVAEVENLPKDPITYKQAM</sequence>
<evidence type="ECO:0000313" key="2">
    <source>
        <dbReference type="EMBL" id="JAT81323.1"/>
    </source>
</evidence>
<feature type="region of interest" description="Disordered" evidence="1">
    <location>
        <begin position="48"/>
        <end position="86"/>
    </location>
</feature>
<feature type="non-terminal residue" evidence="2">
    <location>
        <position position="119"/>
    </location>
</feature>
<feature type="region of interest" description="Disordered" evidence="1">
    <location>
        <begin position="1"/>
        <end position="35"/>
    </location>
</feature>
<name>A0A1E1W2W7_PECGO</name>
<accession>A0A1E1W2W7</accession>
<evidence type="ECO:0000256" key="1">
    <source>
        <dbReference type="SAM" id="MobiDB-lite"/>
    </source>
</evidence>
<feature type="compositionally biased region" description="Basic and acidic residues" evidence="1">
    <location>
        <begin position="48"/>
        <end position="65"/>
    </location>
</feature>
<dbReference type="EMBL" id="GDQN01009731">
    <property type="protein sequence ID" value="JAT81323.1"/>
    <property type="molecule type" value="Transcribed_RNA"/>
</dbReference>
<gene>
    <name evidence="2" type="ORF">g.2986</name>
</gene>
<organism evidence="2">
    <name type="scientific">Pectinophora gossypiella</name>
    <name type="common">Cotton pink bollworm</name>
    <name type="synonym">Depressaria gossypiella</name>
    <dbReference type="NCBI Taxonomy" id="13191"/>
    <lineage>
        <taxon>Eukaryota</taxon>
        <taxon>Metazoa</taxon>
        <taxon>Ecdysozoa</taxon>
        <taxon>Arthropoda</taxon>
        <taxon>Hexapoda</taxon>
        <taxon>Insecta</taxon>
        <taxon>Pterygota</taxon>
        <taxon>Neoptera</taxon>
        <taxon>Endopterygota</taxon>
        <taxon>Lepidoptera</taxon>
        <taxon>Glossata</taxon>
        <taxon>Ditrysia</taxon>
        <taxon>Gelechioidea</taxon>
        <taxon>Gelechiidae</taxon>
        <taxon>Apatetrinae</taxon>
        <taxon>Pectinophora</taxon>
    </lineage>
</organism>
<proteinExistence type="predicted"/>